<evidence type="ECO:0000313" key="3">
    <source>
        <dbReference type="Proteomes" id="UP000886881"/>
    </source>
</evidence>
<comment type="caution">
    <text evidence="2">The sequence shown here is derived from an EMBL/GenBank/DDBJ whole genome shotgun (WGS) entry which is preliminary data.</text>
</comment>
<dbReference type="Pfam" id="PF03577">
    <property type="entry name" value="Peptidase_C69"/>
    <property type="match status" value="1"/>
</dbReference>
<keyword evidence="1" id="KW-0378">Hydrolase</keyword>
<protein>
    <recommendedName>
        <fullName evidence="1">Dipeptidase</fullName>
        <ecNumber evidence="1">3.4.-.-</ecNumber>
    </recommendedName>
</protein>
<organism evidence="2 3">
    <name type="scientific">Candidatus Cryptobacteroides merdipullorum</name>
    <dbReference type="NCBI Taxonomy" id="2840771"/>
    <lineage>
        <taxon>Bacteria</taxon>
        <taxon>Pseudomonadati</taxon>
        <taxon>Bacteroidota</taxon>
        <taxon>Bacteroidia</taxon>
        <taxon>Bacteroidales</taxon>
        <taxon>Candidatus Cryptobacteroides</taxon>
    </lineage>
</organism>
<dbReference type="Proteomes" id="UP000886881">
    <property type="component" value="Unassembled WGS sequence"/>
</dbReference>
<keyword evidence="1" id="KW-0645">Protease</keyword>
<accession>A0A9D1GN89</accession>
<gene>
    <name evidence="2" type="ORF">IAC35_03130</name>
</gene>
<dbReference type="AlphaFoldDB" id="A0A9D1GN89"/>
<comment type="similarity">
    <text evidence="1">Belongs to the peptidase C69 family.</text>
</comment>
<comment type="catalytic activity">
    <reaction evidence="1">
        <text>an L-aminoacyl-L-amino acid + H2O = 2 an L-alpha-amino acid</text>
        <dbReference type="Rhea" id="RHEA:48940"/>
        <dbReference type="ChEBI" id="CHEBI:15377"/>
        <dbReference type="ChEBI" id="CHEBI:59869"/>
        <dbReference type="ChEBI" id="CHEBI:77460"/>
    </reaction>
</comment>
<name>A0A9D1GN89_9BACT</name>
<reference evidence="2" key="1">
    <citation type="submission" date="2020-10" db="EMBL/GenBank/DDBJ databases">
        <authorList>
            <person name="Gilroy R."/>
        </authorList>
    </citation>
    <scope>NUCLEOTIDE SEQUENCE</scope>
    <source>
        <strain evidence="2">ChiHecec2B26-709</strain>
    </source>
</reference>
<dbReference type="PANTHER" id="PTHR12994">
    <property type="entry name" value="SECERNIN"/>
    <property type="match status" value="1"/>
</dbReference>
<dbReference type="InterPro" id="IPR005322">
    <property type="entry name" value="Peptidase_C69"/>
</dbReference>
<dbReference type="EC" id="3.4.-.-" evidence="1"/>
<dbReference type="GO" id="GO:0070004">
    <property type="term" value="F:cysteine-type exopeptidase activity"/>
    <property type="evidence" value="ECO:0007669"/>
    <property type="project" value="InterPro"/>
</dbReference>
<dbReference type="GO" id="GO:0006508">
    <property type="term" value="P:proteolysis"/>
    <property type="evidence" value="ECO:0007669"/>
    <property type="project" value="UniProtKB-KW"/>
</dbReference>
<dbReference type="EMBL" id="DVLC01000060">
    <property type="protein sequence ID" value="HIT46834.1"/>
    <property type="molecule type" value="Genomic_DNA"/>
</dbReference>
<evidence type="ECO:0000313" key="2">
    <source>
        <dbReference type="EMBL" id="HIT46834.1"/>
    </source>
</evidence>
<proteinExistence type="inferred from homology"/>
<reference evidence="2" key="2">
    <citation type="journal article" date="2021" name="PeerJ">
        <title>Extensive microbial diversity within the chicken gut microbiome revealed by metagenomics and culture.</title>
        <authorList>
            <person name="Gilroy R."/>
            <person name="Ravi A."/>
            <person name="Getino M."/>
            <person name="Pursley I."/>
            <person name="Horton D.L."/>
            <person name="Alikhan N.F."/>
            <person name="Baker D."/>
            <person name="Gharbi K."/>
            <person name="Hall N."/>
            <person name="Watson M."/>
            <person name="Adriaenssens E.M."/>
            <person name="Foster-Nyarko E."/>
            <person name="Jarju S."/>
            <person name="Secka A."/>
            <person name="Antonio M."/>
            <person name="Oren A."/>
            <person name="Chaudhuri R.R."/>
            <person name="La Ragione R."/>
            <person name="Hildebrand F."/>
            <person name="Pallen M.J."/>
        </authorList>
    </citation>
    <scope>NUCLEOTIDE SEQUENCE</scope>
    <source>
        <strain evidence="2">ChiHecec2B26-709</strain>
    </source>
</reference>
<sequence>MRKFLPLLLTFSLLAESRTDACTNVIITPGASADGSSMVSYAADSHTLYGELYFTPAGRFRPGAMLDIREWDTQRPLGSIAQAASTYQTVGNMNEHQIIIAETTWGGREGLSDPAGIMDYGSLIYVTLQRAKTAREAIETIVELANTYGYPSSGETFSIADTEEAWIMDLVGKGADDKGIVWVARRIPDGYICAHANQARITTFPLDDPESCLYAPDVISFAREKGWFDGEDAEFSFRDAYNPLNFGGARGCEARAWSAFNILCDGTFTYEENGREVSRPADDWLEFAMGYDLDGEMPLFVKPSRKITMKDVADVMRDHFEGTPMDMTQDIGAGGNGLPYRWRPMDFEWEGSVYTNERAIATQQTGFWFVAQSRGSLPDEVGALLWFGCDDAATSYLTPIYVSTSEVPECLRVGNGDMLHYSPTSQFWMCNRVANACYRMYDQMAPVARKAADDFELRQMNEAVPQTDAKAAALIAEGKVKKAKKLLTEYTVETAQQQFLAWTALEELLLVKFIDGNVKAQAEDGSFLHSEYSEGIPEGLAQPGYTDIWKEAVVKDNGEILKVR</sequence>
<dbReference type="PANTHER" id="PTHR12994:SF17">
    <property type="entry name" value="LD30995P"/>
    <property type="match status" value="1"/>
</dbReference>
<keyword evidence="1" id="KW-0224">Dipeptidase</keyword>
<evidence type="ECO:0000256" key="1">
    <source>
        <dbReference type="RuleBase" id="RU364089"/>
    </source>
</evidence>
<dbReference type="GO" id="GO:0016805">
    <property type="term" value="F:dipeptidase activity"/>
    <property type="evidence" value="ECO:0007669"/>
    <property type="project" value="UniProtKB-KW"/>
</dbReference>